<dbReference type="AlphaFoldDB" id="A0A8J2YBC6"/>
<dbReference type="EMBL" id="BMIR01000001">
    <property type="protein sequence ID" value="GGE27583.1"/>
    <property type="molecule type" value="Genomic_DNA"/>
</dbReference>
<organism evidence="7 8">
    <name type="scientific">Pullulanibacillus camelliae</name>
    <dbReference type="NCBI Taxonomy" id="1707096"/>
    <lineage>
        <taxon>Bacteria</taxon>
        <taxon>Bacillati</taxon>
        <taxon>Bacillota</taxon>
        <taxon>Bacilli</taxon>
        <taxon>Bacillales</taxon>
        <taxon>Sporolactobacillaceae</taxon>
        <taxon>Pullulanibacillus</taxon>
    </lineage>
</organism>
<comment type="similarity">
    <text evidence="4">Belongs to the zinc-containing alcohol dehydrogenase family.</text>
</comment>
<feature type="domain" description="Alcohol dehydrogenase-like N-terminal" evidence="6">
    <location>
        <begin position="23"/>
        <end position="133"/>
    </location>
</feature>
<dbReference type="Pfam" id="PF00107">
    <property type="entry name" value="ADH_zinc_N"/>
    <property type="match status" value="1"/>
</dbReference>
<comment type="cofactor">
    <cofactor evidence="4">
        <name>Zn(2+)</name>
        <dbReference type="ChEBI" id="CHEBI:29105"/>
    </cofactor>
</comment>
<dbReference type="InterPro" id="IPR013149">
    <property type="entry name" value="ADH-like_C"/>
</dbReference>
<evidence type="ECO:0000256" key="1">
    <source>
        <dbReference type="ARBA" id="ARBA00022723"/>
    </source>
</evidence>
<dbReference type="Pfam" id="PF08240">
    <property type="entry name" value="ADH_N"/>
    <property type="match status" value="1"/>
</dbReference>
<evidence type="ECO:0000256" key="2">
    <source>
        <dbReference type="ARBA" id="ARBA00022833"/>
    </source>
</evidence>
<evidence type="ECO:0000259" key="6">
    <source>
        <dbReference type="Pfam" id="PF08240"/>
    </source>
</evidence>
<dbReference type="InterPro" id="IPR011032">
    <property type="entry name" value="GroES-like_sf"/>
</dbReference>
<keyword evidence="1 4" id="KW-0479">Metal-binding</keyword>
<dbReference type="Gene3D" id="3.40.50.720">
    <property type="entry name" value="NAD(P)-binding Rossmann-like Domain"/>
    <property type="match status" value="1"/>
</dbReference>
<keyword evidence="8" id="KW-1185">Reference proteome</keyword>
<dbReference type="InterPro" id="IPR036291">
    <property type="entry name" value="NAD(P)-bd_dom_sf"/>
</dbReference>
<dbReference type="PANTHER" id="PTHR43401:SF2">
    <property type="entry name" value="L-THREONINE 3-DEHYDROGENASE"/>
    <property type="match status" value="1"/>
</dbReference>
<evidence type="ECO:0000313" key="7">
    <source>
        <dbReference type="EMBL" id="GGE27583.1"/>
    </source>
</evidence>
<sequence length="351" mass="38814">MKCARLYGKEDIRIDEVPIPAIGEHELLIKVEAASICGTDIRMYRNGYGGIDENHPLILGHELAGIISKKGSAVDEKYQIGQPVAVAPNMGCGTCERCISGHTHLCDEYKALGINMDGAFAEYVRIPEKAVIQGNVMVIHNKHNVSFEEIALIEPLSCVYNGQQRLDIGPGDHVLIIGGGPIGVMHAILAKAQGASNVYLYDRHIERLEAAKEIEPEIQTISVKDNIDDKVLALTNNKGMDVVIVAAPAPDIQSKCLEWMNMNGRISYFGGIPKEKEMVPVNSNLIHYKQLLLTGSTRASLLHFLKSLEIITQRLFKLDKLISNRYSIDNFKMAFEQAKSSKDFKSVIVFD</sequence>
<evidence type="ECO:0000256" key="3">
    <source>
        <dbReference type="ARBA" id="ARBA00023002"/>
    </source>
</evidence>
<dbReference type="GO" id="GO:0016491">
    <property type="term" value="F:oxidoreductase activity"/>
    <property type="evidence" value="ECO:0007669"/>
    <property type="project" value="UniProtKB-KW"/>
</dbReference>
<dbReference type="Proteomes" id="UP000628775">
    <property type="component" value="Unassembled WGS sequence"/>
</dbReference>
<feature type="domain" description="Alcohol dehydrogenase-like C-terminal" evidence="5">
    <location>
        <begin position="181"/>
        <end position="300"/>
    </location>
</feature>
<keyword evidence="2 4" id="KW-0862">Zinc</keyword>
<evidence type="ECO:0000259" key="5">
    <source>
        <dbReference type="Pfam" id="PF00107"/>
    </source>
</evidence>
<dbReference type="Gene3D" id="3.90.180.10">
    <property type="entry name" value="Medium-chain alcohol dehydrogenases, catalytic domain"/>
    <property type="match status" value="1"/>
</dbReference>
<gene>
    <name evidence="7" type="ORF">GCM10011391_02500</name>
</gene>
<dbReference type="InterPro" id="IPR002328">
    <property type="entry name" value="ADH_Zn_CS"/>
</dbReference>
<reference evidence="7" key="2">
    <citation type="submission" date="2020-09" db="EMBL/GenBank/DDBJ databases">
        <authorList>
            <person name="Sun Q."/>
            <person name="Zhou Y."/>
        </authorList>
    </citation>
    <scope>NUCLEOTIDE SEQUENCE</scope>
    <source>
        <strain evidence="7">CGMCC 1.15371</strain>
    </source>
</reference>
<protein>
    <submittedName>
        <fullName evidence="7">Alcohol dehydrogenase</fullName>
    </submittedName>
</protein>
<dbReference type="GO" id="GO:0008270">
    <property type="term" value="F:zinc ion binding"/>
    <property type="evidence" value="ECO:0007669"/>
    <property type="project" value="InterPro"/>
</dbReference>
<dbReference type="SUPFAM" id="SSF51735">
    <property type="entry name" value="NAD(P)-binding Rossmann-fold domains"/>
    <property type="match status" value="1"/>
</dbReference>
<dbReference type="PROSITE" id="PS00059">
    <property type="entry name" value="ADH_ZINC"/>
    <property type="match status" value="1"/>
</dbReference>
<dbReference type="InterPro" id="IPR013154">
    <property type="entry name" value="ADH-like_N"/>
</dbReference>
<dbReference type="RefSeq" id="WP_188688040.1">
    <property type="nucleotide sequence ID" value="NZ_BMIR01000001.1"/>
</dbReference>
<reference evidence="7" key="1">
    <citation type="journal article" date="2014" name="Int. J. Syst. Evol. Microbiol.">
        <title>Complete genome sequence of Corynebacterium casei LMG S-19264T (=DSM 44701T), isolated from a smear-ripened cheese.</title>
        <authorList>
            <consortium name="US DOE Joint Genome Institute (JGI-PGF)"/>
            <person name="Walter F."/>
            <person name="Albersmeier A."/>
            <person name="Kalinowski J."/>
            <person name="Ruckert C."/>
        </authorList>
    </citation>
    <scope>NUCLEOTIDE SEQUENCE</scope>
    <source>
        <strain evidence="7">CGMCC 1.15371</strain>
    </source>
</reference>
<keyword evidence="3" id="KW-0560">Oxidoreductase</keyword>
<dbReference type="SUPFAM" id="SSF50129">
    <property type="entry name" value="GroES-like"/>
    <property type="match status" value="1"/>
</dbReference>
<comment type="caution">
    <text evidence="7">The sequence shown here is derived from an EMBL/GenBank/DDBJ whole genome shotgun (WGS) entry which is preliminary data.</text>
</comment>
<dbReference type="PANTHER" id="PTHR43401">
    <property type="entry name" value="L-THREONINE 3-DEHYDROGENASE"/>
    <property type="match status" value="1"/>
</dbReference>
<evidence type="ECO:0000256" key="4">
    <source>
        <dbReference type="RuleBase" id="RU361277"/>
    </source>
</evidence>
<proteinExistence type="inferred from homology"/>
<dbReference type="InterPro" id="IPR050129">
    <property type="entry name" value="Zn_alcohol_dh"/>
</dbReference>
<name>A0A8J2YBC6_9BACL</name>
<accession>A0A8J2YBC6</accession>
<evidence type="ECO:0000313" key="8">
    <source>
        <dbReference type="Proteomes" id="UP000628775"/>
    </source>
</evidence>